<gene>
    <name evidence="5" type="ORF">P3X46_014746</name>
</gene>
<sequence>MGKFRLAFSTFILVVLLVTYSLKVEARPPKPCKRSGKIKGRKPPPNNCNTQNHSECRIEDMLYTTFNCSPQVATHAKAFLTLNSFEKGGDGGGPSECDKKCHSDDIPIACFHNSTIKGIGRSVVAMVVSDCDSTMGCDEPHDLNLHMITTLLMPQKLSGKHLVCLKMIGVV</sequence>
<dbReference type="EMBL" id="JARPOI010000009">
    <property type="protein sequence ID" value="KAJ9171363.1"/>
    <property type="molecule type" value="Genomic_DNA"/>
</dbReference>
<comment type="subcellular location">
    <subcellularLocation>
        <location evidence="1">Secreted</location>
    </subcellularLocation>
</comment>
<proteinExistence type="predicted"/>
<evidence type="ECO:0000256" key="2">
    <source>
        <dbReference type="ARBA" id="ARBA00022525"/>
    </source>
</evidence>
<evidence type="ECO:0000256" key="3">
    <source>
        <dbReference type="ARBA" id="ARBA00022729"/>
    </source>
</evidence>
<dbReference type="Pfam" id="PF24300">
    <property type="entry name" value="KWL1"/>
    <property type="match status" value="1"/>
</dbReference>
<evidence type="ECO:0000256" key="4">
    <source>
        <dbReference type="SAM" id="SignalP"/>
    </source>
</evidence>
<evidence type="ECO:0000313" key="6">
    <source>
        <dbReference type="Proteomes" id="UP001174677"/>
    </source>
</evidence>
<dbReference type="InterPro" id="IPR039271">
    <property type="entry name" value="Kiwellin-like"/>
</dbReference>
<feature type="chain" id="PRO_5047088386" evidence="4">
    <location>
        <begin position="27"/>
        <end position="171"/>
    </location>
</feature>
<organism evidence="5 6">
    <name type="scientific">Hevea brasiliensis</name>
    <name type="common">Para rubber tree</name>
    <name type="synonym">Siphonia brasiliensis</name>
    <dbReference type="NCBI Taxonomy" id="3981"/>
    <lineage>
        <taxon>Eukaryota</taxon>
        <taxon>Viridiplantae</taxon>
        <taxon>Streptophyta</taxon>
        <taxon>Embryophyta</taxon>
        <taxon>Tracheophyta</taxon>
        <taxon>Spermatophyta</taxon>
        <taxon>Magnoliopsida</taxon>
        <taxon>eudicotyledons</taxon>
        <taxon>Gunneridae</taxon>
        <taxon>Pentapetalae</taxon>
        <taxon>rosids</taxon>
        <taxon>fabids</taxon>
        <taxon>Malpighiales</taxon>
        <taxon>Euphorbiaceae</taxon>
        <taxon>Crotonoideae</taxon>
        <taxon>Micrandreae</taxon>
        <taxon>Hevea</taxon>
    </lineage>
</organism>
<keyword evidence="3 4" id="KW-0732">Signal</keyword>
<feature type="signal peptide" evidence="4">
    <location>
        <begin position="1"/>
        <end position="26"/>
    </location>
</feature>
<name>A0ABQ9LV02_HEVBR</name>
<accession>A0ABQ9LV02</accession>
<comment type="caution">
    <text evidence="5">The sequence shown here is derived from an EMBL/GenBank/DDBJ whole genome shotgun (WGS) entry which is preliminary data.</text>
</comment>
<dbReference type="PANTHER" id="PTHR33191:SF58">
    <property type="entry name" value="RIPENING-RELATED PROTEIN 1"/>
    <property type="match status" value="1"/>
</dbReference>
<keyword evidence="6" id="KW-1185">Reference proteome</keyword>
<keyword evidence="2" id="KW-0964">Secreted</keyword>
<dbReference type="Proteomes" id="UP001174677">
    <property type="component" value="Chromosome 9"/>
</dbReference>
<dbReference type="PANTHER" id="PTHR33191">
    <property type="entry name" value="RIPENING-RELATED PROTEIN 2-RELATED"/>
    <property type="match status" value="1"/>
</dbReference>
<evidence type="ECO:0000256" key="1">
    <source>
        <dbReference type="ARBA" id="ARBA00004613"/>
    </source>
</evidence>
<reference evidence="5" key="1">
    <citation type="journal article" date="2023" name="Plant Biotechnol. J.">
        <title>Chromosome-level wild Hevea brasiliensis genome provides new tools for genomic-assisted breeding and valuable loci to elevate rubber yield.</title>
        <authorList>
            <person name="Cheng H."/>
            <person name="Song X."/>
            <person name="Hu Y."/>
            <person name="Wu T."/>
            <person name="Yang Q."/>
            <person name="An Z."/>
            <person name="Feng S."/>
            <person name="Deng Z."/>
            <person name="Wu W."/>
            <person name="Zeng X."/>
            <person name="Tu M."/>
            <person name="Wang X."/>
            <person name="Huang H."/>
        </authorList>
    </citation>
    <scope>NUCLEOTIDE SEQUENCE</scope>
    <source>
        <strain evidence="5">MT/VB/25A 57/8</strain>
    </source>
</reference>
<evidence type="ECO:0000313" key="5">
    <source>
        <dbReference type="EMBL" id="KAJ9171363.1"/>
    </source>
</evidence>
<protein>
    <submittedName>
        <fullName evidence="5">Uncharacterized protein</fullName>
    </submittedName>
</protein>